<dbReference type="RefSeq" id="XP_070880959.1">
    <property type="nucleotide sequence ID" value="XM_071027249.1"/>
</dbReference>
<dbReference type="EMBL" id="JBFXLQ010000076">
    <property type="protein sequence ID" value="KAL2861065.1"/>
    <property type="molecule type" value="Genomic_DNA"/>
</dbReference>
<dbReference type="Proteomes" id="UP001610432">
    <property type="component" value="Unassembled WGS sequence"/>
</dbReference>
<evidence type="ECO:0000313" key="2">
    <source>
        <dbReference type="EMBL" id="KAL2861065.1"/>
    </source>
</evidence>
<evidence type="ECO:0000313" key="3">
    <source>
        <dbReference type="Proteomes" id="UP001610432"/>
    </source>
</evidence>
<evidence type="ECO:0000256" key="1">
    <source>
        <dbReference type="SAM" id="MobiDB-lite"/>
    </source>
</evidence>
<reference evidence="2 3" key="1">
    <citation type="submission" date="2024-07" db="EMBL/GenBank/DDBJ databases">
        <title>Section-level genome sequencing and comparative genomics of Aspergillus sections Usti and Cavernicolus.</title>
        <authorList>
            <consortium name="Lawrence Berkeley National Laboratory"/>
            <person name="Nybo J.L."/>
            <person name="Vesth T.C."/>
            <person name="Theobald S."/>
            <person name="Frisvad J.C."/>
            <person name="Larsen T.O."/>
            <person name="Kjaerboelling I."/>
            <person name="Rothschild-Mancinelli K."/>
            <person name="Lyhne E.K."/>
            <person name="Kogle M.E."/>
            <person name="Barry K."/>
            <person name="Clum A."/>
            <person name="Na H."/>
            <person name="Ledsgaard L."/>
            <person name="Lin J."/>
            <person name="Lipzen A."/>
            <person name="Kuo A."/>
            <person name="Riley R."/>
            <person name="Mondo S."/>
            <person name="Labutti K."/>
            <person name="Haridas S."/>
            <person name="Pangalinan J."/>
            <person name="Salamov A.A."/>
            <person name="Simmons B.A."/>
            <person name="Magnuson J.K."/>
            <person name="Chen J."/>
            <person name="Drula E."/>
            <person name="Henrissat B."/>
            <person name="Wiebenga A."/>
            <person name="Lubbers R.J."/>
            <person name="Gomes A.C."/>
            <person name="Macurrencykelacurrency M.R."/>
            <person name="Stajich J."/>
            <person name="Grigoriev I.V."/>
            <person name="Mortensen U.H."/>
            <person name="De Vries R.P."/>
            <person name="Baker S.E."/>
            <person name="Andersen M.R."/>
        </authorList>
    </citation>
    <scope>NUCLEOTIDE SEQUENCE [LARGE SCALE GENOMIC DNA]</scope>
    <source>
        <strain evidence="2 3">CBS 449.75</strain>
    </source>
</reference>
<feature type="compositionally biased region" description="Basic and acidic residues" evidence="1">
    <location>
        <begin position="100"/>
        <end position="113"/>
    </location>
</feature>
<dbReference type="GeneID" id="98142321"/>
<accession>A0ABR4L965</accession>
<sequence>MYSRKLWAYICSRRLVKHKPIPKKLHPRLERDISTISTTKLVERQEPISKSVDDTYSSSDPVSFFIILPIELRLKIWEYTWPAAQVIEAAIREEFDNDERSDLTDNIDDKSMELADNTGYK</sequence>
<name>A0ABR4L965_9EURO</name>
<feature type="region of interest" description="Disordered" evidence="1">
    <location>
        <begin position="100"/>
        <end position="121"/>
    </location>
</feature>
<proteinExistence type="predicted"/>
<protein>
    <submittedName>
        <fullName evidence="2">Uncharacterized protein</fullName>
    </submittedName>
</protein>
<comment type="caution">
    <text evidence="2">The sequence shown here is derived from an EMBL/GenBank/DDBJ whole genome shotgun (WGS) entry which is preliminary data.</text>
</comment>
<organism evidence="2 3">
    <name type="scientific">Aspergillus lucknowensis</name>
    <dbReference type="NCBI Taxonomy" id="176173"/>
    <lineage>
        <taxon>Eukaryota</taxon>
        <taxon>Fungi</taxon>
        <taxon>Dikarya</taxon>
        <taxon>Ascomycota</taxon>
        <taxon>Pezizomycotina</taxon>
        <taxon>Eurotiomycetes</taxon>
        <taxon>Eurotiomycetidae</taxon>
        <taxon>Eurotiales</taxon>
        <taxon>Aspergillaceae</taxon>
        <taxon>Aspergillus</taxon>
        <taxon>Aspergillus subgen. Nidulantes</taxon>
    </lineage>
</organism>
<keyword evidence="3" id="KW-1185">Reference proteome</keyword>
<gene>
    <name evidence="2" type="ORF">BJX67DRAFT_316796</name>
</gene>